<evidence type="ECO:0000313" key="3">
    <source>
        <dbReference type="EMBL" id="KAF9803693.1"/>
    </source>
</evidence>
<dbReference type="AlphaFoldDB" id="A0A8H7NU37"/>
<feature type="region of interest" description="Disordered" evidence="2">
    <location>
        <begin position="410"/>
        <end position="447"/>
    </location>
</feature>
<protein>
    <submittedName>
        <fullName evidence="3">Uncharacterized protein</fullName>
    </submittedName>
</protein>
<comment type="caution">
    <text evidence="3">The sequence shown here is derived from an EMBL/GenBank/DDBJ whole genome shotgun (WGS) entry which is preliminary data.</text>
</comment>
<reference evidence="3" key="2">
    <citation type="journal article" name="Front. Microbiol.">
        <title>Degradative Capacity of Two Strains of Rhodonia placenta: From Phenotype to Genotype.</title>
        <authorList>
            <person name="Kolle M."/>
            <person name="Horta M.A.C."/>
            <person name="Nowrousian M."/>
            <person name="Ohm R.A."/>
            <person name="Benz J.P."/>
            <person name="Pilgard A."/>
        </authorList>
    </citation>
    <scope>NUCLEOTIDE SEQUENCE</scope>
    <source>
        <strain evidence="3">FPRL280</strain>
    </source>
</reference>
<feature type="compositionally biased region" description="Low complexity" evidence="2">
    <location>
        <begin position="86"/>
        <end position="99"/>
    </location>
</feature>
<feature type="coiled-coil region" evidence="1">
    <location>
        <begin position="131"/>
        <end position="165"/>
    </location>
</feature>
<gene>
    <name evidence="3" type="ORF">IEO21_09589</name>
</gene>
<evidence type="ECO:0000256" key="1">
    <source>
        <dbReference type="SAM" id="Coils"/>
    </source>
</evidence>
<organism evidence="3 4">
    <name type="scientific">Rhodonia placenta</name>
    <dbReference type="NCBI Taxonomy" id="104341"/>
    <lineage>
        <taxon>Eukaryota</taxon>
        <taxon>Fungi</taxon>
        <taxon>Dikarya</taxon>
        <taxon>Basidiomycota</taxon>
        <taxon>Agaricomycotina</taxon>
        <taxon>Agaricomycetes</taxon>
        <taxon>Polyporales</taxon>
        <taxon>Adustoporiaceae</taxon>
        <taxon>Rhodonia</taxon>
    </lineage>
</organism>
<accession>A0A8H7NU37</accession>
<sequence length="538" mass="58050">MNTGVLRDVNGTVHRKNRTGIYAKQHDNATAPPLVVPHKRLPSVFLEGRTPVLNFERNPSTTPSLTTETTRVAPSIFTPKATDAFPSSPSRAPSRSLSPHTRRQLRYTRAQSALASTLTTCTEPSPLDQQIRTLQRAATLLRAQAQEASEQAAKLRDALDRRQASAQADVAPEEWTAMQRERWMAERRSMAREEHMRTVQAVLAALLAAREEHSQLQAETAQHTNDASTRPSPRRHTDLACFFERSPTRLAFPSRVGRHTPVAATQRRKVISRVRSLRLRAHACPFGSPLKRAPADMDASPDKSNSGASPPDSSEPASTSSLRTTSAMPVAPSTPCRAAKSGTLPSLPEHTAHHHAGTAAILPPDTPRSMAQILASLDSDDAPIPQYAVALLDDLVASELDVTLALPAHKRTVRGRRPPGGPQPQAQTMAAAKSAPAMPATPSHSPVRVRASAFRHSANLSNAGEEAGAGAERSRSRRQESSTSTARGSVASQSSRDTPSPPRHGRAPSRLSVLSLAAGDFNMVSRVRNRLSVLGRRS</sequence>
<evidence type="ECO:0000313" key="4">
    <source>
        <dbReference type="Proteomes" id="UP000639403"/>
    </source>
</evidence>
<dbReference type="EMBL" id="JADOXO010000483">
    <property type="protein sequence ID" value="KAF9803693.1"/>
    <property type="molecule type" value="Genomic_DNA"/>
</dbReference>
<reference evidence="3" key="1">
    <citation type="submission" date="2020-11" db="EMBL/GenBank/DDBJ databases">
        <authorList>
            <person name="Koelle M."/>
            <person name="Horta M.A.C."/>
            <person name="Nowrousian M."/>
            <person name="Ohm R.A."/>
            <person name="Benz P."/>
            <person name="Pilgard A."/>
        </authorList>
    </citation>
    <scope>NUCLEOTIDE SEQUENCE</scope>
    <source>
        <strain evidence="3">FPRL280</strain>
    </source>
</reference>
<keyword evidence="1" id="KW-0175">Coiled coil</keyword>
<name>A0A8H7NU37_9APHY</name>
<feature type="region of interest" description="Disordered" evidence="2">
    <location>
        <begin position="77"/>
        <end position="104"/>
    </location>
</feature>
<feature type="compositionally biased region" description="Low complexity" evidence="2">
    <location>
        <begin position="423"/>
        <end position="443"/>
    </location>
</feature>
<proteinExistence type="predicted"/>
<feature type="region of interest" description="Disordered" evidence="2">
    <location>
        <begin position="459"/>
        <end position="510"/>
    </location>
</feature>
<feature type="region of interest" description="Disordered" evidence="2">
    <location>
        <begin position="286"/>
        <end position="350"/>
    </location>
</feature>
<evidence type="ECO:0000256" key="2">
    <source>
        <dbReference type="SAM" id="MobiDB-lite"/>
    </source>
</evidence>
<feature type="region of interest" description="Disordered" evidence="2">
    <location>
        <begin position="214"/>
        <end position="234"/>
    </location>
</feature>
<feature type="compositionally biased region" description="Polar residues" evidence="2">
    <location>
        <begin position="302"/>
        <end position="327"/>
    </location>
</feature>
<feature type="compositionally biased region" description="Polar residues" evidence="2">
    <location>
        <begin position="215"/>
        <end position="231"/>
    </location>
</feature>
<dbReference type="Proteomes" id="UP000639403">
    <property type="component" value="Unassembled WGS sequence"/>
</dbReference>